<feature type="transmembrane region" description="Helical" evidence="1">
    <location>
        <begin position="1260"/>
        <end position="1278"/>
    </location>
</feature>
<dbReference type="Proteomes" id="UP000698800">
    <property type="component" value="Unassembled WGS sequence"/>
</dbReference>
<evidence type="ECO:0000313" key="3">
    <source>
        <dbReference type="EMBL" id="KAH0541251.1"/>
    </source>
</evidence>
<accession>A0A9P8L434</accession>
<dbReference type="PANTHER" id="PTHR24359">
    <property type="entry name" value="SERINE/THREONINE-PROTEIN KINASE SBK1"/>
    <property type="match status" value="1"/>
</dbReference>
<dbReference type="SUPFAM" id="SSF81901">
    <property type="entry name" value="HCP-like"/>
    <property type="match status" value="1"/>
</dbReference>
<dbReference type="Gene3D" id="1.10.510.10">
    <property type="entry name" value="Transferase(Phosphotransferase) domain 1"/>
    <property type="match status" value="1"/>
</dbReference>
<dbReference type="Pfam" id="PF12796">
    <property type="entry name" value="Ank_2"/>
    <property type="match status" value="1"/>
</dbReference>
<dbReference type="InterPro" id="IPR036770">
    <property type="entry name" value="Ankyrin_rpt-contain_sf"/>
</dbReference>
<evidence type="ECO:0000259" key="2">
    <source>
        <dbReference type="PROSITE" id="PS50011"/>
    </source>
</evidence>
<dbReference type="PROSITE" id="PS50011">
    <property type="entry name" value="PROTEIN_KINASE_DOM"/>
    <property type="match status" value="1"/>
</dbReference>
<dbReference type="Gene3D" id="1.25.40.10">
    <property type="entry name" value="Tetratricopeptide repeat domain"/>
    <property type="match status" value="1"/>
</dbReference>
<dbReference type="InterPro" id="IPR011009">
    <property type="entry name" value="Kinase-like_dom_sf"/>
</dbReference>
<keyword evidence="1" id="KW-0812">Transmembrane</keyword>
<dbReference type="GO" id="GO:0004674">
    <property type="term" value="F:protein serine/threonine kinase activity"/>
    <property type="evidence" value="ECO:0007669"/>
    <property type="project" value="TreeGrafter"/>
</dbReference>
<keyword evidence="1" id="KW-0472">Membrane</keyword>
<name>A0A9P8L434_9PEZI</name>
<dbReference type="SMART" id="SM00671">
    <property type="entry name" value="SEL1"/>
    <property type="match status" value="1"/>
</dbReference>
<evidence type="ECO:0000313" key="4">
    <source>
        <dbReference type="Proteomes" id="UP000698800"/>
    </source>
</evidence>
<dbReference type="InterPro" id="IPR011990">
    <property type="entry name" value="TPR-like_helical_dom_sf"/>
</dbReference>
<sequence>MPPSQLNDPVELQELSRLGPPHEAVDLSELYQSTIRNRTTFTTVRSRYRDQPQDNRLGSDFLTLITLMCDIYRAYGGELVVMQSFHPDSESFEDRGHSCIVNRRAIATPTPSNITRGKTDNLEENIIVKRTRQGILEPESSALRSFIAELRVRAHLPLRHHPNIVDLKGVAWDFGDDERKKPCSLLLEELAVERSLSHFWDKRTLTRMPFKAKADLCLDIAQGLSALHSCGIVHGDMKPDNVLIFPRPGSRDAFMAKLTDFGHSVFSYECPTWLPAFTLQYSAPEANGSGKLTFSEMKQTDVYSYGLVVLSVVIGRSYSAGFSENLESFKKDDSLLDRAVKLVEQEDRDNTDSDFDLVTLRPLFTHTIQRDSGKRDLARCIQVVKRLIKTQLFIGYQTLSRCSYLLKEKIVQDLHTLALNQADPRKPAACWELSVCYFVGFGIKRDFKNSCHWLAEAAKQGVTGAQAFFLRMHKAMDMDLYETLRAHRQEPSADSAPETTPSSDADVISQWLFDAVESGYSEILPDLQLQDPERYKAAREILSIRLATEVPMDAHGLSLVMEVSDPTLASSASSPITQRIAAAAASCDLPLLQRLANEVPESINFQDESGNTALIHAARCGRYEVLDLLLDQPNADASICNLGQQTALHFLSIFTDQEIENLVPRLIDSKADIDQETALHVSSSWGEAPDLKPRIRCCPLLQAILCNSLVLLKSLLIALHPPASGPMRCRVCETGSRYRKMVAIAIMLHRSEMVEALLEHLRVNAAGKGTDLNLIEVWYNQELLPVWKLTIRGLPVGVADLPESFCRALSYGKDGVAALHKTLEILWRFEDAFLPKAYNQLQQAAVSGNVDAIDFLIEKTQRQKPMPHSWWVSEDVYGDPLTLSIRLGFRDVFEKIWSLDDTIFDRSFTFELCSLYRCRTCPKPFNYSIPGRLMAWLLRVGRKRHEVNLAQISLSAAVVAAHQDGFFVSFILDHTSSPQILHTPSESDERISNQPTTYLAQAILVDSFWAADLILQRYPKTLGQSVRVIPPYLRNRRPAGALLPWESNLIRSEVLPESFPLIHYILLIGSYKHCAYLLRILQETGRSSAKGHRLSIRRQRRTATVTSEAGLGGWDSLRLQHQEYHFLLDRAALWGVVSSQVAQGHSTDWYYLRLALFYANKRAVEELLERGWNANGPIWACFITPLMLAKRLLATGADCILPTPAGARKIRYGPHGVPHGSSIGKWEKRYAAGRPSNLEANVNTLERKGGYVPRIYKFQYVLWGLYYLFYVVALPLALGSNPKIGIGWAYGYVGVALTLPPVPVLFLARYLWNQPGSSYSFSVVLLIAVYDFIVLVYGFGVHLPILPSSTEVVERGHHTKINVT</sequence>
<dbReference type="Pfam" id="PF00069">
    <property type="entry name" value="Pkinase"/>
    <property type="match status" value="1"/>
</dbReference>
<protein>
    <recommendedName>
        <fullName evidence="2">Protein kinase domain-containing protein</fullName>
    </recommendedName>
</protein>
<proteinExistence type="predicted"/>
<reference evidence="3" key="1">
    <citation type="submission" date="2021-03" db="EMBL/GenBank/DDBJ databases">
        <title>Comparative genomics and phylogenomic investigation of the class Geoglossomycetes provide insights into ecological specialization and systematics.</title>
        <authorList>
            <person name="Melie T."/>
            <person name="Pirro S."/>
            <person name="Miller A.N."/>
            <person name="Quandt A."/>
        </authorList>
    </citation>
    <scope>NUCLEOTIDE SEQUENCE</scope>
    <source>
        <strain evidence="3">GBOQ0MN5Z8</strain>
    </source>
</reference>
<dbReference type="InterPro" id="IPR008271">
    <property type="entry name" value="Ser/Thr_kinase_AS"/>
</dbReference>
<dbReference type="PROSITE" id="PS00108">
    <property type="entry name" value="PROTEIN_KINASE_ST"/>
    <property type="match status" value="1"/>
</dbReference>
<dbReference type="PANTHER" id="PTHR24359:SF1">
    <property type="entry name" value="INHIBITOR OF NUCLEAR FACTOR KAPPA-B KINASE EPSILON SUBUNIT HOMOLOG 1-RELATED"/>
    <property type="match status" value="1"/>
</dbReference>
<dbReference type="InterPro" id="IPR000719">
    <property type="entry name" value="Prot_kinase_dom"/>
</dbReference>
<feature type="domain" description="Protein kinase" evidence="2">
    <location>
        <begin position="100"/>
        <end position="394"/>
    </location>
</feature>
<dbReference type="SMART" id="SM00220">
    <property type="entry name" value="S_TKc"/>
    <property type="match status" value="1"/>
</dbReference>
<keyword evidence="4" id="KW-1185">Reference proteome</keyword>
<dbReference type="GO" id="GO:0005524">
    <property type="term" value="F:ATP binding"/>
    <property type="evidence" value="ECO:0007669"/>
    <property type="project" value="InterPro"/>
</dbReference>
<dbReference type="InterPro" id="IPR002110">
    <property type="entry name" value="Ankyrin_rpt"/>
</dbReference>
<comment type="caution">
    <text evidence="3">The sequence shown here is derived from an EMBL/GenBank/DDBJ whole genome shotgun (WGS) entry which is preliminary data.</text>
</comment>
<keyword evidence="1" id="KW-1133">Transmembrane helix</keyword>
<dbReference type="SUPFAM" id="SSF56112">
    <property type="entry name" value="Protein kinase-like (PK-like)"/>
    <property type="match status" value="1"/>
</dbReference>
<dbReference type="Gene3D" id="1.25.40.20">
    <property type="entry name" value="Ankyrin repeat-containing domain"/>
    <property type="match status" value="1"/>
</dbReference>
<organism evidence="3 4">
    <name type="scientific">Glutinoglossum americanum</name>
    <dbReference type="NCBI Taxonomy" id="1670608"/>
    <lineage>
        <taxon>Eukaryota</taxon>
        <taxon>Fungi</taxon>
        <taxon>Dikarya</taxon>
        <taxon>Ascomycota</taxon>
        <taxon>Pezizomycotina</taxon>
        <taxon>Geoglossomycetes</taxon>
        <taxon>Geoglossales</taxon>
        <taxon>Geoglossaceae</taxon>
        <taxon>Glutinoglossum</taxon>
    </lineage>
</organism>
<dbReference type="SUPFAM" id="SSF48403">
    <property type="entry name" value="Ankyrin repeat"/>
    <property type="match status" value="1"/>
</dbReference>
<feature type="transmembrane region" description="Helical" evidence="1">
    <location>
        <begin position="1290"/>
        <end position="1312"/>
    </location>
</feature>
<evidence type="ECO:0000256" key="1">
    <source>
        <dbReference type="SAM" id="Phobius"/>
    </source>
</evidence>
<dbReference type="OrthoDB" id="4062651at2759"/>
<dbReference type="InterPro" id="IPR006597">
    <property type="entry name" value="Sel1-like"/>
</dbReference>
<feature type="transmembrane region" description="Helical" evidence="1">
    <location>
        <begin position="1319"/>
        <end position="1339"/>
    </location>
</feature>
<dbReference type="EMBL" id="JAGHQL010000083">
    <property type="protein sequence ID" value="KAH0541251.1"/>
    <property type="molecule type" value="Genomic_DNA"/>
</dbReference>
<gene>
    <name evidence="3" type="ORF">FGG08_004256</name>
</gene>